<accession>A0A160IRG3</accession>
<evidence type="ECO:0000313" key="2">
    <source>
        <dbReference type="Proteomes" id="UP000076623"/>
    </source>
</evidence>
<proteinExistence type="predicted"/>
<gene>
    <name evidence="1" type="ORF">ABE65_020090</name>
</gene>
<dbReference type="OrthoDB" id="2967561at2"/>
<sequence length="151" mass="16478">MMKKWFGASLLILVLALAGCSEEKAKPEAKEKVEKTDNEDQNTKDDLAGQQAEIIKNMEEKAVQLDPKALEADPKAYEEKIIKATGQVLTDNEKGMGGSFEFQVGETKFKVMNFTMGSGLKEGSKVTVFGNVKTGKDAKTGLPLINATYIE</sequence>
<dbReference type="Proteomes" id="UP000076623">
    <property type="component" value="Chromosome"/>
</dbReference>
<protein>
    <submittedName>
        <fullName evidence="1">Uncharacterized protein</fullName>
    </submittedName>
</protein>
<name>A0A160IRG3_9BACL</name>
<keyword evidence="2" id="KW-1185">Reference proteome</keyword>
<organism evidence="1 2">
    <name type="scientific">Fictibacillus phosphorivorans</name>
    <dbReference type="NCBI Taxonomy" id="1221500"/>
    <lineage>
        <taxon>Bacteria</taxon>
        <taxon>Bacillati</taxon>
        <taxon>Bacillota</taxon>
        <taxon>Bacilli</taxon>
        <taxon>Bacillales</taxon>
        <taxon>Fictibacillaceae</taxon>
        <taxon>Fictibacillus</taxon>
    </lineage>
</organism>
<evidence type="ECO:0000313" key="1">
    <source>
        <dbReference type="EMBL" id="ANC78976.1"/>
    </source>
</evidence>
<dbReference type="RefSeq" id="WP_066398969.1">
    <property type="nucleotide sequence ID" value="NZ_CP015378.1"/>
</dbReference>
<dbReference type="KEGG" id="fpn:ABE65_020090"/>
<dbReference type="PROSITE" id="PS51257">
    <property type="entry name" value="PROKAR_LIPOPROTEIN"/>
    <property type="match status" value="1"/>
</dbReference>
<dbReference type="AlphaFoldDB" id="A0A160IRG3"/>
<dbReference type="EMBL" id="CP015378">
    <property type="protein sequence ID" value="ANC78976.1"/>
    <property type="molecule type" value="Genomic_DNA"/>
</dbReference>
<reference evidence="1 2" key="1">
    <citation type="submission" date="2016-04" db="EMBL/GenBank/DDBJ databases">
        <title>Complete genome sequence of Fictibacillus phosphorivorans G25-29, a strain toxic to nematodes.</title>
        <authorList>
            <person name="Zheng Z."/>
        </authorList>
    </citation>
    <scope>NUCLEOTIDE SEQUENCE [LARGE SCALE GENOMIC DNA]</scope>
    <source>
        <strain evidence="1 2">G25-29</strain>
    </source>
</reference>